<reference evidence="2" key="1">
    <citation type="journal article" date="2015" name="Nature">
        <title>Complex archaea that bridge the gap between prokaryotes and eukaryotes.</title>
        <authorList>
            <person name="Spang A."/>
            <person name="Saw J.H."/>
            <person name="Jorgensen S.L."/>
            <person name="Zaremba-Niedzwiedzka K."/>
            <person name="Martijn J."/>
            <person name="Lind A.E."/>
            <person name="van Eijk R."/>
            <person name="Schleper C."/>
            <person name="Guy L."/>
            <person name="Ettema T.J."/>
        </authorList>
    </citation>
    <scope>NUCLEOTIDE SEQUENCE</scope>
</reference>
<name>A0A0F9S754_9ZZZZ</name>
<feature type="region of interest" description="Disordered" evidence="1">
    <location>
        <begin position="561"/>
        <end position="588"/>
    </location>
</feature>
<sequence length="615" mass="69965">MAKRSDKPTKESILEQFEFCKKYYSKLRTCYETDEEFYNLEFKGRLNIPAEFQRDTVILPTARDVVDTGINHTNINNARVFTNKKGTSEISKKSAEMLRKLGLGIIHGINVEARIAPAHVGAKHYWKHGLAVFKTIWDADRWVDKPKQNGKSDDDYAKVLDEWRASQHLSLPIVIKAINPYHIMPDPYTGGDYYVIEWYKRKLYDVKRIWPHFNDKGRKPDDMIETFSFWTDKYRAEFVVTSGDGETPITADAMLKIPKGVVAHKYGFNPYTLIESGLGDEDTENKPENRYVGLLRYMNDLLVSESVNYTLNDILMKRETMKGGYITGADAGTLGEIKQEYGKYWPVGDKEVEFHEWGSKTPPDASYQQLATTNQYISGHAAPRSARGLSEVGVRSGADRRLIIAEASAIYQYATPAFQNGWAQILSKCAMLVKNVIPGDFEIWTRTPTDEFDVVVKKDLIREPFNYYVEFAPISEEDEYRRQDSLLKMWNGGQGIITQEWAWDQMSNVDPKRMRRQQEKENLRRMPSYNQIKDQTLAMLYQQALQQFGLQGQVIQGQQDQTQGAVQSQRPLVPGIPERAPLGSAQDLDNQLATLAAQNLSGVSGSQGQGGGGNR</sequence>
<proteinExistence type="predicted"/>
<accession>A0A0F9S754</accession>
<dbReference type="EMBL" id="LAZR01000545">
    <property type="protein sequence ID" value="KKN64750.1"/>
    <property type="molecule type" value="Genomic_DNA"/>
</dbReference>
<evidence type="ECO:0000256" key="1">
    <source>
        <dbReference type="SAM" id="MobiDB-lite"/>
    </source>
</evidence>
<dbReference type="AlphaFoldDB" id="A0A0F9S754"/>
<comment type="caution">
    <text evidence="2">The sequence shown here is derived from an EMBL/GenBank/DDBJ whole genome shotgun (WGS) entry which is preliminary data.</text>
</comment>
<evidence type="ECO:0008006" key="3">
    <source>
        <dbReference type="Google" id="ProtNLM"/>
    </source>
</evidence>
<protein>
    <recommendedName>
        <fullName evidence="3">Portal protein</fullName>
    </recommendedName>
</protein>
<gene>
    <name evidence="2" type="ORF">LCGC14_0488820</name>
</gene>
<organism evidence="2">
    <name type="scientific">marine sediment metagenome</name>
    <dbReference type="NCBI Taxonomy" id="412755"/>
    <lineage>
        <taxon>unclassified sequences</taxon>
        <taxon>metagenomes</taxon>
        <taxon>ecological metagenomes</taxon>
    </lineage>
</organism>
<evidence type="ECO:0000313" key="2">
    <source>
        <dbReference type="EMBL" id="KKN64750.1"/>
    </source>
</evidence>